<protein>
    <submittedName>
        <fullName evidence="1">Uncharacterized protein</fullName>
    </submittedName>
</protein>
<accession>A0A6J5L5A2</accession>
<organism evidence="1">
    <name type="scientific">uncultured Caudovirales phage</name>
    <dbReference type="NCBI Taxonomy" id="2100421"/>
    <lineage>
        <taxon>Viruses</taxon>
        <taxon>Duplodnaviria</taxon>
        <taxon>Heunggongvirae</taxon>
        <taxon>Uroviricota</taxon>
        <taxon>Caudoviricetes</taxon>
        <taxon>Peduoviridae</taxon>
        <taxon>Maltschvirus</taxon>
        <taxon>Maltschvirus maltsch</taxon>
    </lineage>
</organism>
<reference evidence="1" key="1">
    <citation type="submission" date="2020-04" db="EMBL/GenBank/DDBJ databases">
        <authorList>
            <person name="Chiriac C."/>
            <person name="Salcher M."/>
            <person name="Ghai R."/>
            <person name="Kavagutti S V."/>
        </authorList>
    </citation>
    <scope>NUCLEOTIDE SEQUENCE</scope>
</reference>
<name>A0A6J5L5A2_9CAUD</name>
<gene>
    <name evidence="1" type="ORF">UFOVP112_153</name>
</gene>
<dbReference type="EMBL" id="LR796233">
    <property type="protein sequence ID" value="CAB4129055.1"/>
    <property type="molecule type" value="Genomic_DNA"/>
</dbReference>
<evidence type="ECO:0000313" key="1">
    <source>
        <dbReference type="EMBL" id="CAB4129055.1"/>
    </source>
</evidence>
<sequence>MAITDSQKVDYLFKKLGYGVAKTDTSTAKSPANESVSSPLLIRSDTLWTQSDQIVNAAVLPTANTSVLSLYRDTLSSTIQTVNDGTAATNRTWKTNLADWVGPEFGAGYSVKVYAGPASSATPQNFTQLPADGSGSTDSWYFDYQSGVLNFADTNVPTAVTGNVVYVVGARYTGTKGLATVGNLTITSNISAGNITATGNIYGNFIGTATTANVSMYDSFTASTTNATFYPQMADKATGNGAAYTASTLTHNPSTGVLSATQFSGAGNFTTAVVTNLSSGNVQLTGGNATTLTNFSGTTGQATNFSTANAAITGAQTYIGTGAALIANAYVGTGYFTNLSSANARIATGYADNFPIGANTRATGAFTTLATNGIVTATGGTDATSTSTGQLQVTGGVGITGNLWVGGNIYAANIIATTQNIITVQDPLLYLQASNPYGTYNYDIGFYSDYSAPYYVHSGLARSVASNVWIFFSNVQSEPQATSINWNDTGLIYDTVKSGALILANTTAATGFTSTTGGALQVAGGASVQGALYALGLNATTGNVTTLQSTNFSTSNAAITGAQTYIGTGSTLIANIYAGTGYFTNLSVSNISGIANESVTTLVATNFSSGNAVISGGYISSLTNATMTTTTVTNETATNFYTANARIQGGYIQNLANITAVTGYIVNENITNGNVTTLYAQNLNSGNAAITGAQTYIGTGAALIANAYVGTGYFTNLSVANISGVTNESVTTLVATNFSTANAQITGGTITGLTNLTATTAQATNFSTGNASITGAQTYIGSGGTLIANAYVGTSYATNFSTANARVTGGYADNFPIGANTASTGAFTTLTNSGVNISNGNLVAASGTASTSITTGALVVAGSGGLGVGGNINAGTFGTSLHNIKGNVLIGQGSVIASADSAITINENTDTPLTSNATVHLSAMTNKSAVYGADSFGTTATSIFFGRHARGNSTTPSAVQLNDAIAGFVGKGYGASGFAYTPSLAQIPGLAIFANENHTDTAQGTYLTLSTTPNGSVNAVTGLQLTASGNIVIPTSTASTTPTTGALVVIGGVGIGGQASVFSNVLVGGGGLTTSNTIGYVFNETATTINAFGAATTLNIGNASGTTTIAGVTKHSGNLVAASGTTSTGTTTGALVVTGGIGVSGNINIGSNLVVTGTTTHTGATTFSSTITSTGNIVAASQTNSTSSTTGALTVVGGAGVQANVFVGGATTLGSNRTAGYDTIVQGKNDASLIWARSGSTYDQVVIGNSATASTLVTGAKLHINSTDSIILPTGSTSQRPSSSGGTDVIGMLRFSTASNTIEYYTGTQWATPSAAFAVITDEQFNGDGTTTVFTLGGSSTTAATIVSINGIVQIPTLSYGVSGVTLTLTEAPQSGDLIDVRRLSSTTTVTSVASTNGFMQFAADNSGAQIWTGSSGTSVTTYWEPGGAKVNSSGNTTVSSANVATAIDSFSTTTYRSARYVVQVTNGAKYQVSEAMVLHNGTTPSVVEYGILQTNGNLGVLTASIASTTLTLNFVGTFTSSNVRITKDYNII</sequence>
<proteinExistence type="predicted"/>